<dbReference type="Proteomes" id="UP001186944">
    <property type="component" value="Unassembled WGS sequence"/>
</dbReference>
<evidence type="ECO:0000313" key="2">
    <source>
        <dbReference type="Proteomes" id="UP001186944"/>
    </source>
</evidence>
<evidence type="ECO:0000313" key="1">
    <source>
        <dbReference type="EMBL" id="KAK3086190.1"/>
    </source>
</evidence>
<organism evidence="1 2">
    <name type="scientific">Pinctada imbricata</name>
    <name type="common">Atlantic pearl-oyster</name>
    <name type="synonym">Pinctada martensii</name>
    <dbReference type="NCBI Taxonomy" id="66713"/>
    <lineage>
        <taxon>Eukaryota</taxon>
        <taxon>Metazoa</taxon>
        <taxon>Spiralia</taxon>
        <taxon>Lophotrochozoa</taxon>
        <taxon>Mollusca</taxon>
        <taxon>Bivalvia</taxon>
        <taxon>Autobranchia</taxon>
        <taxon>Pteriomorphia</taxon>
        <taxon>Pterioida</taxon>
        <taxon>Pterioidea</taxon>
        <taxon>Pteriidae</taxon>
        <taxon>Pinctada</taxon>
    </lineage>
</organism>
<comment type="caution">
    <text evidence="1">The sequence shown here is derived from an EMBL/GenBank/DDBJ whole genome shotgun (WGS) entry which is preliminary data.</text>
</comment>
<name>A0AA89BXE2_PINIB</name>
<accession>A0AA89BXE2</accession>
<keyword evidence="2" id="KW-1185">Reference proteome</keyword>
<dbReference type="InterPro" id="IPR008983">
    <property type="entry name" value="Tumour_necrosis_fac-like_dom"/>
</dbReference>
<proteinExistence type="predicted"/>
<sequence>MFTAPRNGAYVFTWTAVTQEKYMINLLLVVKGKVVSLAQGDGGANGSQNRAGTRR</sequence>
<dbReference type="EMBL" id="VSWD01000012">
    <property type="protein sequence ID" value="KAK3086190.1"/>
    <property type="molecule type" value="Genomic_DNA"/>
</dbReference>
<dbReference type="Gene3D" id="2.60.120.40">
    <property type="match status" value="1"/>
</dbReference>
<protein>
    <submittedName>
        <fullName evidence="1">Uncharacterized protein</fullName>
    </submittedName>
</protein>
<gene>
    <name evidence="1" type="ORF">FSP39_014979</name>
</gene>
<reference evidence="1" key="1">
    <citation type="submission" date="2019-08" db="EMBL/GenBank/DDBJ databases">
        <title>The improved chromosome-level genome for the pearl oyster Pinctada fucata martensii using PacBio sequencing and Hi-C.</title>
        <authorList>
            <person name="Zheng Z."/>
        </authorList>
    </citation>
    <scope>NUCLEOTIDE SEQUENCE</scope>
    <source>
        <strain evidence="1">ZZ-2019</strain>
        <tissue evidence="1">Adductor muscle</tissue>
    </source>
</reference>
<dbReference type="AlphaFoldDB" id="A0AA89BXE2"/>